<evidence type="ECO:0000313" key="1">
    <source>
        <dbReference type="EMBL" id="KAJ8110936.1"/>
    </source>
</evidence>
<sequence length="774" mass="86549">MDVEHARPVKRRYLPAEERQRAIRACAECRRLKEKCEGGMPCRRCRHLRRPCEFSRQPATIDKRAPDFAGSVKDYVDRLRCMGFILKHHFPDLALDIESLRRTCDTLSAQNPPHDQSEPTAEVLDPSSNAQPSESPGIEDENCTIDSVDDTTVHYSGEFSHWNFSMHIKRNIDDLMARSNVPSIDNANRVPDFIRVGVADPGSASISEIVAILPPRSVATFLINVFFKHATSFYYYIDRGWLDGILDHIYANMAGLRSKDVTPSCLVLMVLAVGTQYVHLESPEKNSRRISGVSSSSEAPNSPELDIGTAFYRQVAKLLSEVIHSGSLLSVQVFLLLGLYYLPLDASGLSYIYLNLAVKVAIQNGMHRKVSRSALDAKNKEVRRRIWWTAYCMERKIGIYHGRPASIIHSDIDADIPRSVEGNDDNDSFNSSGLLESIDLTRHADAFLQEISHLRTCERSEVGTILSRIKLMKTNLRGSWAPPCKKGQSPSTPNRAKQSLSRAEIHSRLECCLLHMFIGRPFILAHRQRRADDIAPQAPEASRTKAAESHMQWDFLVQDCLAAANEVISICHDLQIGGIGLAKSSYTEYSSCRASLLVLIAYSVCYRTNKFADTLQRGLDAIREMASVGDSARSEVSLLETLESALHRLHVFDPIPTGTKVAAAKDPVEDGYEGFVNWYTRLGGSSNTRTAPWTQYAEVDQGARAQTRELGLQDGPSIHDPAVTGLSDDTSMDIYPFDFDLLHTDGNAAFFTPEVNQHGNSEMELFENLFWMPR</sequence>
<keyword evidence="2" id="KW-1185">Reference proteome</keyword>
<dbReference type="EMBL" id="JAPHNI010000452">
    <property type="protein sequence ID" value="KAJ8110936.1"/>
    <property type="molecule type" value="Genomic_DNA"/>
</dbReference>
<accession>A0ACC2I6Y7</accession>
<protein>
    <submittedName>
        <fullName evidence="1">Uncharacterized protein</fullName>
    </submittedName>
</protein>
<gene>
    <name evidence="1" type="ORF">OPT61_g6349</name>
</gene>
<comment type="caution">
    <text evidence="1">The sequence shown here is derived from an EMBL/GenBank/DDBJ whole genome shotgun (WGS) entry which is preliminary data.</text>
</comment>
<proteinExistence type="predicted"/>
<reference evidence="1" key="1">
    <citation type="submission" date="2022-11" db="EMBL/GenBank/DDBJ databases">
        <title>Genome Sequence of Boeremia exigua.</title>
        <authorList>
            <person name="Buettner E."/>
        </authorList>
    </citation>
    <scope>NUCLEOTIDE SEQUENCE</scope>
    <source>
        <strain evidence="1">CU02</strain>
    </source>
</reference>
<name>A0ACC2I6Y7_9PLEO</name>
<dbReference type="Proteomes" id="UP001153331">
    <property type="component" value="Unassembled WGS sequence"/>
</dbReference>
<organism evidence="1 2">
    <name type="scientific">Boeremia exigua</name>
    <dbReference type="NCBI Taxonomy" id="749465"/>
    <lineage>
        <taxon>Eukaryota</taxon>
        <taxon>Fungi</taxon>
        <taxon>Dikarya</taxon>
        <taxon>Ascomycota</taxon>
        <taxon>Pezizomycotina</taxon>
        <taxon>Dothideomycetes</taxon>
        <taxon>Pleosporomycetidae</taxon>
        <taxon>Pleosporales</taxon>
        <taxon>Pleosporineae</taxon>
        <taxon>Didymellaceae</taxon>
        <taxon>Boeremia</taxon>
    </lineage>
</organism>
<evidence type="ECO:0000313" key="2">
    <source>
        <dbReference type="Proteomes" id="UP001153331"/>
    </source>
</evidence>